<dbReference type="Pfam" id="PF18962">
    <property type="entry name" value="Por_Secre_tail"/>
    <property type="match status" value="1"/>
</dbReference>
<keyword evidence="8" id="KW-1185">Reference proteome</keyword>
<keyword evidence="3" id="KW-0604">Photosystem II</keyword>
<dbReference type="EMBL" id="JAVRIA010000011">
    <property type="protein sequence ID" value="MDT0559640.1"/>
    <property type="molecule type" value="Genomic_DNA"/>
</dbReference>
<organism evidence="7 8">
    <name type="scientific">Microcosmobacter mediterraneus</name>
    <dbReference type="NCBI Taxonomy" id="3075607"/>
    <lineage>
        <taxon>Bacteria</taxon>
        <taxon>Pseudomonadati</taxon>
        <taxon>Bacteroidota</taxon>
        <taxon>Flavobacteriia</taxon>
        <taxon>Flavobacteriales</taxon>
        <taxon>Flavobacteriaceae</taxon>
        <taxon>Microcosmobacter</taxon>
    </lineage>
</organism>
<evidence type="ECO:0000313" key="7">
    <source>
        <dbReference type="EMBL" id="MDT0559640.1"/>
    </source>
</evidence>
<keyword evidence="1" id="KW-0602">Photosynthesis</keyword>
<protein>
    <submittedName>
        <fullName evidence="7">YCF48-related protein</fullName>
    </submittedName>
</protein>
<gene>
    <name evidence="7" type="ORF">RM697_13350</name>
</gene>
<keyword evidence="2 4" id="KW-0732">Signal</keyword>
<dbReference type="InterPro" id="IPR028203">
    <property type="entry name" value="PSII_CF48-like_dom"/>
</dbReference>
<feature type="domain" description="Secretion system C-terminal sorting" evidence="6">
    <location>
        <begin position="345"/>
        <end position="420"/>
    </location>
</feature>
<feature type="chain" id="PRO_5045646540" evidence="4">
    <location>
        <begin position="18"/>
        <end position="422"/>
    </location>
</feature>
<dbReference type="InterPro" id="IPR015943">
    <property type="entry name" value="WD40/YVTN_repeat-like_dom_sf"/>
</dbReference>
<evidence type="ECO:0000256" key="2">
    <source>
        <dbReference type="ARBA" id="ARBA00022729"/>
    </source>
</evidence>
<dbReference type="Gene3D" id="2.130.10.10">
    <property type="entry name" value="YVTN repeat-like/Quinoprotein amine dehydrogenase"/>
    <property type="match status" value="2"/>
</dbReference>
<evidence type="ECO:0000256" key="3">
    <source>
        <dbReference type="ARBA" id="ARBA00023276"/>
    </source>
</evidence>
<evidence type="ECO:0000259" key="6">
    <source>
        <dbReference type="Pfam" id="PF18962"/>
    </source>
</evidence>
<dbReference type="SUPFAM" id="SSF110296">
    <property type="entry name" value="Oligoxyloglucan reducing end-specific cellobiohydrolase"/>
    <property type="match status" value="1"/>
</dbReference>
<dbReference type="PANTHER" id="PTHR47199">
    <property type="entry name" value="PHOTOSYSTEM II STABILITY/ASSEMBLY FACTOR HCF136, CHLOROPLASTIC"/>
    <property type="match status" value="1"/>
</dbReference>
<feature type="signal peptide" evidence="4">
    <location>
        <begin position="1"/>
        <end position="17"/>
    </location>
</feature>
<reference evidence="7 8" key="1">
    <citation type="submission" date="2023-09" db="EMBL/GenBank/DDBJ databases">
        <authorList>
            <person name="Rey-Velasco X."/>
        </authorList>
    </citation>
    <scope>NUCLEOTIDE SEQUENCE [LARGE SCALE GENOMIC DNA]</scope>
    <source>
        <strain evidence="7 8">W332</strain>
    </source>
</reference>
<comment type="caution">
    <text evidence="7">The sequence shown here is derived from an EMBL/GenBank/DDBJ whole genome shotgun (WGS) entry which is preliminary data.</text>
</comment>
<evidence type="ECO:0000256" key="1">
    <source>
        <dbReference type="ARBA" id="ARBA00022531"/>
    </source>
</evidence>
<evidence type="ECO:0000259" key="5">
    <source>
        <dbReference type="Pfam" id="PF14870"/>
    </source>
</evidence>
<dbReference type="NCBIfam" id="TIGR04183">
    <property type="entry name" value="Por_Secre_tail"/>
    <property type="match status" value="1"/>
</dbReference>
<dbReference type="InterPro" id="IPR026444">
    <property type="entry name" value="Secre_tail"/>
</dbReference>
<dbReference type="RefSeq" id="WP_311428404.1">
    <property type="nucleotide sequence ID" value="NZ_JAVRIA010000011.1"/>
</dbReference>
<dbReference type="Proteomes" id="UP001259492">
    <property type="component" value="Unassembled WGS sequence"/>
</dbReference>
<dbReference type="PANTHER" id="PTHR47199:SF2">
    <property type="entry name" value="PHOTOSYSTEM II STABILITY_ASSEMBLY FACTOR HCF136, CHLOROPLASTIC"/>
    <property type="match status" value="1"/>
</dbReference>
<evidence type="ECO:0000313" key="8">
    <source>
        <dbReference type="Proteomes" id="UP001259492"/>
    </source>
</evidence>
<sequence>MKATIVFLLLFTTFNYAQTWQETSTPANSNGQRYDDVFFLDEMVGWAANGYYSAVYKTIDGGLTWTEQFNGNDIPGNYYFRNIEFLDENIGFLGTLNGSFFKTTDGGDTWTEVTNISPNPNAICGLHAVNSTTIYGCGAYFSPAVVIKSIDSGDTWQHIDMSTYANALVEVLFVDANIGYASGRNDSGACILKTIDGGQNWTTIFSSNIIGEYVWKLQFINGNTNTIYGALYSVANNPGKIVKSFNAGNSWTSFDAPETGVQAIGFVNENLGWMGGHNTGFYETNDGGETWTNINIGSNLNRIIVLNEDLAFGCGTSVYKFTDESLSINSFGQDNDQLNLKIDTNPVVTELSVSYDVYAGDNIILELYDAQGKFVKRLKRETAVSRNSRVNYTFNISELSSGIYFLNLHNNLGQTALKFIKE</sequence>
<name>A0ABU2YN93_9FLAO</name>
<evidence type="ECO:0000256" key="4">
    <source>
        <dbReference type="SAM" id="SignalP"/>
    </source>
</evidence>
<accession>A0ABU2YN93</accession>
<feature type="domain" description="Photosynthesis system II assembly factor Ycf48/Hcf136-like" evidence="5">
    <location>
        <begin position="17"/>
        <end position="93"/>
    </location>
</feature>
<proteinExistence type="predicted"/>
<dbReference type="Pfam" id="PF14870">
    <property type="entry name" value="PSII_BNR"/>
    <property type="match status" value="1"/>
</dbReference>